<organism evidence="4 5">
    <name type="scientific">Streptomyces filipinensis</name>
    <dbReference type="NCBI Taxonomy" id="66887"/>
    <lineage>
        <taxon>Bacteria</taxon>
        <taxon>Bacillati</taxon>
        <taxon>Actinomycetota</taxon>
        <taxon>Actinomycetes</taxon>
        <taxon>Kitasatosporales</taxon>
        <taxon>Streptomycetaceae</taxon>
        <taxon>Streptomyces</taxon>
    </lineage>
</organism>
<dbReference type="Gene3D" id="1.10.1660.10">
    <property type="match status" value="1"/>
</dbReference>
<dbReference type="AlphaFoldDB" id="A0A918IHX1"/>
<dbReference type="PANTHER" id="PTHR30204:SF98">
    <property type="entry name" value="HTH-TYPE TRANSCRIPTIONAL REGULATOR ADHR"/>
    <property type="match status" value="1"/>
</dbReference>
<reference evidence="4" key="1">
    <citation type="journal article" date="2014" name="Int. J. Syst. Evol. Microbiol.">
        <title>Complete genome sequence of Corynebacterium casei LMG S-19264T (=DSM 44701T), isolated from a smear-ripened cheese.</title>
        <authorList>
            <consortium name="US DOE Joint Genome Institute (JGI-PGF)"/>
            <person name="Walter F."/>
            <person name="Albersmeier A."/>
            <person name="Kalinowski J."/>
            <person name="Ruckert C."/>
        </authorList>
    </citation>
    <scope>NUCLEOTIDE SEQUENCE</scope>
    <source>
        <strain evidence="4">JCM 4369</strain>
    </source>
</reference>
<keyword evidence="1" id="KW-0238">DNA-binding</keyword>
<dbReference type="InterPro" id="IPR000551">
    <property type="entry name" value="MerR-type_HTH_dom"/>
</dbReference>
<evidence type="ECO:0000256" key="2">
    <source>
        <dbReference type="SAM" id="MobiDB-lite"/>
    </source>
</evidence>
<dbReference type="PROSITE" id="PS00552">
    <property type="entry name" value="HTH_MERR_1"/>
    <property type="match status" value="1"/>
</dbReference>
<dbReference type="PROSITE" id="PS50937">
    <property type="entry name" value="HTH_MERR_2"/>
    <property type="match status" value="1"/>
</dbReference>
<accession>A0A918IHX1</accession>
<dbReference type="InterPro" id="IPR047057">
    <property type="entry name" value="MerR_fam"/>
</dbReference>
<evidence type="ECO:0000256" key="1">
    <source>
        <dbReference type="ARBA" id="ARBA00023125"/>
    </source>
</evidence>
<evidence type="ECO:0000313" key="4">
    <source>
        <dbReference type="EMBL" id="GGV20579.1"/>
    </source>
</evidence>
<dbReference type="GO" id="GO:0003700">
    <property type="term" value="F:DNA-binding transcription factor activity"/>
    <property type="evidence" value="ECO:0007669"/>
    <property type="project" value="InterPro"/>
</dbReference>
<feature type="region of interest" description="Disordered" evidence="2">
    <location>
        <begin position="126"/>
        <end position="150"/>
    </location>
</feature>
<dbReference type="PANTHER" id="PTHR30204">
    <property type="entry name" value="REDOX-CYCLING DRUG-SENSING TRANSCRIPTIONAL ACTIVATOR SOXR"/>
    <property type="match status" value="1"/>
</dbReference>
<name>A0A918IHX1_9ACTN</name>
<evidence type="ECO:0000259" key="3">
    <source>
        <dbReference type="PROSITE" id="PS50937"/>
    </source>
</evidence>
<proteinExistence type="predicted"/>
<dbReference type="CDD" id="cd01109">
    <property type="entry name" value="HTH_YyaN"/>
    <property type="match status" value="1"/>
</dbReference>
<dbReference type="Proteomes" id="UP000618795">
    <property type="component" value="Unassembled WGS sequence"/>
</dbReference>
<dbReference type="InterPro" id="IPR009061">
    <property type="entry name" value="DNA-bd_dom_put_sf"/>
</dbReference>
<dbReference type="GO" id="GO:0003677">
    <property type="term" value="F:DNA binding"/>
    <property type="evidence" value="ECO:0007669"/>
    <property type="project" value="UniProtKB-KW"/>
</dbReference>
<dbReference type="SMART" id="SM00422">
    <property type="entry name" value="HTH_MERR"/>
    <property type="match status" value="1"/>
</dbReference>
<dbReference type="EMBL" id="BMTD01000022">
    <property type="protein sequence ID" value="GGV20579.1"/>
    <property type="molecule type" value="Genomic_DNA"/>
</dbReference>
<dbReference type="SUPFAM" id="SSF46955">
    <property type="entry name" value="Putative DNA-binding domain"/>
    <property type="match status" value="1"/>
</dbReference>
<dbReference type="Pfam" id="PF13411">
    <property type="entry name" value="MerR_1"/>
    <property type="match status" value="1"/>
</dbReference>
<dbReference type="RefSeq" id="WP_191877564.1">
    <property type="nucleotide sequence ID" value="NZ_BMTD01000022.1"/>
</dbReference>
<comment type="caution">
    <text evidence="4">The sequence shown here is derived from an EMBL/GenBank/DDBJ whole genome shotgun (WGS) entry which is preliminary data.</text>
</comment>
<evidence type="ECO:0000313" key="5">
    <source>
        <dbReference type="Proteomes" id="UP000618795"/>
    </source>
</evidence>
<feature type="domain" description="HTH merR-type" evidence="3">
    <location>
        <begin position="1"/>
        <end position="72"/>
    </location>
</feature>
<gene>
    <name evidence="4" type="ORF">GCM10010260_70690</name>
</gene>
<feature type="compositionally biased region" description="Basic and acidic residues" evidence="2">
    <location>
        <begin position="134"/>
        <end position="144"/>
    </location>
</feature>
<protein>
    <submittedName>
        <fullName evidence="4">MerR family transcriptional regulator</fullName>
    </submittedName>
</protein>
<keyword evidence="5" id="KW-1185">Reference proteome</keyword>
<sequence>MDLSIGEVAERSGLSVHALRFYEREGLFANPVRRLSNGRRIYHEEDLEWLAICTKLRSSGMPLAMIRQYIELVRQGPGNEHERLELLRRHETHVEERIRELQETLAVMRYKVRVYEEHVARGEADRLWNPSHPDAARTDSHQECRPPQGA</sequence>
<dbReference type="PRINTS" id="PR00040">
    <property type="entry name" value="HTHMERR"/>
</dbReference>
<reference evidence="4" key="2">
    <citation type="submission" date="2020-09" db="EMBL/GenBank/DDBJ databases">
        <authorList>
            <person name="Sun Q."/>
            <person name="Ohkuma M."/>
        </authorList>
    </citation>
    <scope>NUCLEOTIDE SEQUENCE</scope>
    <source>
        <strain evidence="4">JCM 4369</strain>
    </source>
</reference>